<name>A0AA38FTU6_TAXCH</name>
<gene>
    <name evidence="2" type="ORF">KI387_038120</name>
</gene>
<evidence type="ECO:0000256" key="1">
    <source>
        <dbReference type="SAM" id="MobiDB-lite"/>
    </source>
</evidence>
<evidence type="ECO:0000313" key="2">
    <source>
        <dbReference type="EMBL" id="KAH9310209.1"/>
    </source>
</evidence>
<evidence type="ECO:0000313" key="3">
    <source>
        <dbReference type="Proteomes" id="UP000824469"/>
    </source>
</evidence>
<feature type="compositionally biased region" description="Basic and acidic residues" evidence="1">
    <location>
        <begin position="84"/>
        <end position="103"/>
    </location>
</feature>
<feature type="region of interest" description="Disordered" evidence="1">
    <location>
        <begin position="84"/>
        <end position="112"/>
    </location>
</feature>
<feature type="compositionally biased region" description="Basic and acidic residues" evidence="1">
    <location>
        <begin position="59"/>
        <end position="72"/>
    </location>
</feature>
<feature type="region of interest" description="Disordered" evidence="1">
    <location>
        <begin position="48"/>
        <end position="72"/>
    </location>
</feature>
<keyword evidence="3" id="KW-1185">Reference proteome</keyword>
<sequence length="213" mass="25331">MDEHSRDEKRSMVFGFKEFVKKTKNQVLAFMKEEGRVNESLEEGCETNVVKQEQQSRSIEMDHEYQMKEKKQAQVRLRENMGFLRREKDNQEGQVSHKSEYDSNKLQQSSDEEERMWKLVLEDLMEGHEVQDQEMKKHEMVQQEVLIGLKDGLMNKESADKICVNMNKKRKDTSMLEKCEEKPRNGDEETIFLASFKKNEGYVEDQMMLRTCK</sequence>
<comment type="caution">
    <text evidence="2">The sequence shown here is derived from an EMBL/GenBank/DDBJ whole genome shotgun (WGS) entry which is preliminary data.</text>
</comment>
<protein>
    <submittedName>
        <fullName evidence="2">Uncharacterized protein</fullName>
    </submittedName>
</protein>
<proteinExistence type="predicted"/>
<reference evidence="2 3" key="1">
    <citation type="journal article" date="2021" name="Nat. Plants">
        <title>The Taxus genome provides insights into paclitaxel biosynthesis.</title>
        <authorList>
            <person name="Xiong X."/>
            <person name="Gou J."/>
            <person name="Liao Q."/>
            <person name="Li Y."/>
            <person name="Zhou Q."/>
            <person name="Bi G."/>
            <person name="Li C."/>
            <person name="Du R."/>
            <person name="Wang X."/>
            <person name="Sun T."/>
            <person name="Guo L."/>
            <person name="Liang H."/>
            <person name="Lu P."/>
            <person name="Wu Y."/>
            <person name="Zhang Z."/>
            <person name="Ro D.K."/>
            <person name="Shang Y."/>
            <person name="Huang S."/>
            <person name="Yan J."/>
        </authorList>
    </citation>
    <scope>NUCLEOTIDE SEQUENCE [LARGE SCALE GENOMIC DNA]</scope>
    <source>
        <strain evidence="2">Ta-2019</strain>
    </source>
</reference>
<organism evidence="2 3">
    <name type="scientific">Taxus chinensis</name>
    <name type="common">Chinese yew</name>
    <name type="synonym">Taxus wallichiana var. chinensis</name>
    <dbReference type="NCBI Taxonomy" id="29808"/>
    <lineage>
        <taxon>Eukaryota</taxon>
        <taxon>Viridiplantae</taxon>
        <taxon>Streptophyta</taxon>
        <taxon>Embryophyta</taxon>
        <taxon>Tracheophyta</taxon>
        <taxon>Spermatophyta</taxon>
        <taxon>Pinopsida</taxon>
        <taxon>Pinidae</taxon>
        <taxon>Conifers II</taxon>
        <taxon>Cupressales</taxon>
        <taxon>Taxaceae</taxon>
        <taxon>Taxus</taxon>
    </lineage>
</organism>
<feature type="compositionally biased region" description="Polar residues" evidence="1">
    <location>
        <begin position="49"/>
        <end position="58"/>
    </location>
</feature>
<feature type="non-terminal residue" evidence="2">
    <location>
        <position position="213"/>
    </location>
</feature>
<accession>A0AA38FTU6</accession>
<dbReference type="Proteomes" id="UP000824469">
    <property type="component" value="Unassembled WGS sequence"/>
</dbReference>
<dbReference type="EMBL" id="JAHRHJ020000007">
    <property type="protein sequence ID" value="KAH9310209.1"/>
    <property type="molecule type" value="Genomic_DNA"/>
</dbReference>
<dbReference type="AlphaFoldDB" id="A0AA38FTU6"/>